<keyword evidence="1" id="KW-0812">Transmembrane</keyword>
<protein>
    <submittedName>
        <fullName evidence="2">MFS transporter</fullName>
    </submittedName>
</protein>
<dbReference type="InterPro" id="IPR036259">
    <property type="entry name" value="MFS_trans_sf"/>
</dbReference>
<keyword evidence="1" id="KW-0472">Membrane</keyword>
<evidence type="ECO:0000313" key="2">
    <source>
        <dbReference type="EMBL" id="TQS39838.1"/>
    </source>
</evidence>
<feature type="transmembrane region" description="Helical" evidence="1">
    <location>
        <begin position="305"/>
        <end position="325"/>
    </location>
</feature>
<feature type="transmembrane region" description="Helical" evidence="1">
    <location>
        <begin position="104"/>
        <end position="122"/>
    </location>
</feature>
<dbReference type="GO" id="GO:0022857">
    <property type="term" value="F:transmembrane transporter activity"/>
    <property type="evidence" value="ECO:0007669"/>
    <property type="project" value="InterPro"/>
</dbReference>
<dbReference type="EMBL" id="VIRS01000055">
    <property type="protein sequence ID" value="TQS39838.1"/>
    <property type="molecule type" value="Genomic_DNA"/>
</dbReference>
<name>A0A545AES7_9ACTN</name>
<keyword evidence="1" id="KW-1133">Transmembrane helix</keyword>
<comment type="caution">
    <text evidence="2">The sequence shown here is derived from an EMBL/GenBank/DDBJ whole genome shotgun (WGS) entry which is preliminary data.</text>
</comment>
<dbReference type="PANTHER" id="PTHR23530">
    <property type="entry name" value="TRANSPORT PROTEIN-RELATED"/>
    <property type="match status" value="1"/>
</dbReference>
<dbReference type="InterPro" id="IPR053160">
    <property type="entry name" value="MFS_DHA3_Transporter"/>
</dbReference>
<dbReference type="Gene3D" id="1.20.1250.20">
    <property type="entry name" value="MFS general substrate transporter like domains"/>
    <property type="match status" value="1"/>
</dbReference>
<feature type="transmembrane region" description="Helical" evidence="1">
    <location>
        <begin position="6"/>
        <end position="28"/>
    </location>
</feature>
<sequence length="359" mass="36352">MSGGQISLLFGIWSLTGFVLEVPSGALADRVPRRHLLVVAEVIRALGFACWLLWPTFTGFALGFVLWGVNGALSSGTWEALVYDELTRLGAADRYARILGRCEALAATGTLAGTALAGPLLALGGYRAAGWASVAACLLCAALTTRLPAGSPLDADADADSDVDADEPGDGYFATLRAGVTEAVRNRAVGLLVASVVVLSGATAIEEYFSLLAVGLTSVAALPYLLLVPELAYALGAEAGGRLAGLAPRWVAGLAGAGAIVLAAGALIRHPAGFVLLSVGYGALGAAIVVASARLQDTLTGPRATVTSVSAIGEEVVALIVYAVFGAASGAVSLPVLCALAALPVVVLALRLPRWLPRA</sequence>
<proteinExistence type="predicted"/>
<dbReference type="InParanoid" id="A0A545AES7"/>
<dbReference type="AlphaFoldDB" id="A0A545AES7"/>
<feature type="transmembrane region" description="Helical" evidence="1">
    <location>
        <begin position="331"/>
        <end position="350"/>
    </location>
</feature>
<feature type="transmembrane region" description="Helical" evidence="1">
    <location>
        <begin position="247"/>
        <end position="268"/>
    </location>
</feature>
<keyword evidence="3" id="KW-1185">Reference proteome</keyword>
<gene>
    <name evidence="2" type="ORF">FL583_38050</name>
</gene>
<feature type="transmembrane region" description="Helical" evidence="1">
    <location>
        <begin position="188"/>
        <end position="205"/>
    </location>
</feature>
<dbReference type="Pfam" id="PF07690">
    <property type="entry name" value="MFS_1"/>
    <property type="match status" value="1"/>
</dbReference>
<dbReference type="Proteomes" id="UP000317982">
    <property type="component" value="Unassembled WGS sequence"/>
</dbReference>
<evidence type="ECO:0000256" key="1">
    <source>
        <dbReference type="SAM" id="Phobius"/>
    </source>
</evidence>
<dbReference type="InterPro" id="IPR011701">
    <property type="entry name" value="MFS"/>
</dbReference>
<dbReference type="SUPFAM" id="SSF103473">
    <property type="entry name" value="MFS general substrate transporter"/>
    <property type="match status" value="1"/>
</dbReference>
<feature type="transmembrane region" description="Helical" evidence="1">
    <location>
        <begin position="211"/>
        <end position="235"/>
    </location>
</feature>
<accession>A0A545AES7</accession>
<dbReference type="OrthoDB" id="350307at2"/>
<organism evidence="2 3">
    <name type="scientific">Cryptosporangium phraense</name>
    <dbReference type="NCBI Taxonomy" id="2593070"/>
    <lineage>
        <taxon>Bacteria</taxon>
        <taxon>Bacillati</taxon>
        <taxon>Actinomycetota</taxon>
        <taxon>Actinomycetes</taxon>
        <taxon>Cryptosporangiales</taxon>
        <taxon>Cryptosporangiaceae</taxon>
        <taxon>Cryptosporangium</taxon>
    </lineage>
</organism>
<feature type="transmembrane region" description="Helical" evidence="1">
    <location>
        <begin position="274"/>
        <end position="293"/>
    </location>
</feature>
<dbReference type="PANTHER" id="PTHR23530:SF1">
    <property type="entry name" value="PERMEASE, MAJOR FACILITATOR SUPERFAMILY-RELATED"/>
    <property type="match status" value="1"/>
</dbReference>
<reference evidence="2 3" key="1">
    <citation type="submission" date="2019-07" db="EMBL/GenBank/DDBJ databases">
        <title>Cryptosporangium phraense sp. nov., isolated from plant litter.</title>
        <authorList>
            <person name="Suriyachadkun C."/>
        </authorList>
    </citation>
    <scope>NUCLEOTIDE SEQUENCE [LARGE SCALE GENOMIC DNA]</scope>
    <source>
        <strain evidence="2 3">A-T 5661</strain>
    </source>
</reference>
<evidence type="ECO:0000313" key="3">
    <source>
        <dbReference type="Proteomes" id="UP000317982"/>
    </source>
</evidence>